<organism evidence="3 4">
    <name type="scientific">Roseisolibacter agri</name>
    <dbReference type="NCBI Taxonomy" id="2014610"/>
    <lineage>
        <taxon>Bacteria</taxon>
        <taxon>Pseudomonadati</taxon>
        <taxon>Gemmatimonadota</taxon>
        <taxon>Gemmatimonadia</taxon>
        <taxon>Gemmatimonadales</taxon>
        <taxon>Gemmatimonadaceae</taxon>
        <taxon>Roseisolibacter</taxon>
    </lineage>
</organism>
<dbReference type="AlphaFoldDB" id="A0AA37QJ59"/>
<dbReference type="Proteomes" id="UP001161325">
    <property type="component" value="Unassembled WGS sequence"/>
</dbReference>
<proteinExistence type="predicted"/>
<evidence type="ECO:0000256" key="2">
    <source>
        <dbReference type="SAM" id="Phobius"/>
    </source>
</evidence>
<gene>
    <name evidence="3" type="ORF">rosag_32960</name>
</gene>
<sequence length="158" mass="17063">MSALVLRCPNCGSVQDDEGTCETCHEADVRLFCPNHVPGRWLDAPRCDACGATRDAGPIVVARPPAPPPPFAPPPAEPPPPRRVTRRDPMSVPPIAPDWRPTTRPHAPPRTGPVVPDVIPPAVRVALPSFLGCMGRLVMVVLFLLALLLAGFVYVVWY</sequence>
<reference evidence="3" key="1">
    <citation type="submission" date="2022-08" db="EMBL/GenBank/DDBJ databases">
        <title>Draft genome sequencing of Roseisolibacter agri AW1220.</title>
        <authorList>
            <person name="Tobiishi Y."/>
            <person name="Tonouchi A."/>
        </authorList>
    </citation>
    <scope>NUCLEOTIDE SEQUENCE</scope>
    <source>
        <strain evidence="3">AW1220</strain>
    </source>
</reference>
<evidence type="ECO:0000256" key="1">
    <source>
        <dbReference type="SAM" id="MobiDB-lite"/>
    </source>
</evidence>
<feature type="compositionally biased region" description="Pro residues" evidence="1">
    <location>
        <begin position="64"/>
        <end position="82"/>
    </location>
</feature>
<name>A0AA37QJ59_9BACT</name>
<keyword evidence="2" id="KW-1133">Transmembrane helix</keyword>
<feature type="region of interest" description="Disordered" evidence="1">
    <location>
        <begin position="61"/>
        <end position="113"/>
    </location>
</feature>
<keyword evidence="2" id="KW-0472">Membrane</keyword>
<comment type="caution">
    <text evidence="3">The sequence shown here is derived from an EMBL/GenBank/DDBJ whole genome shotgun (WGS) entry which is preliminary data.</text>
</comment>
<feature type="transmembrane region" description="Helical" evidence="2">
    <location>
        <begin position="137"/>
        <end position="157"/>
    </location>
</feature>
<keyword evidence="4" id="KW-1185">Reference proteome</keyword>
<evidence type="ECO:0000313" key="4">
    <source>
        <dbReference type="Proteomes" id="UP001161325"/>
    </source>
</evidence>
<dbReference type="RefSeq" id="WP_284351237.1">
    <property type="nucleotide sequence ID" value="NZ_BRXS01000005.1"/>
</dbReference>
<evidence type="ECO:0000313" key="3">
    <source>
        <dbReference type="EMBL" id="GLC26783.1"/>
    </source>
</evidence>
<accession>A0AA37QJ59</accession>
<keyword evidence="2" id="KW-0812">Transmembrane</keyword>
<protein>
    <submittedName>
        <fullName evidence="3">Uncharacterized protein</fullName>
    </submittedName>
</protein>
<dbReference type="EMBL" id="BRXS01000005">
    <property type="protein sequence ID" value="GLC26783.1"/>
    <property type="molecule type" value="Genomic_DNA"/>
</dbReference>